<organism evidence="1 2">
    <name type="scientific">Scortum barcoo</name>
    <name type="common">barcoo grunter</name>
    <dbReference type="NCBI Taxonomy" id="214431"/>
    <lineage>
        <taxon>Eukaryota</taxon>
        <taxon>Metazoa</taxon>
        <taxon>Chordata</taxon>
        <taxon>Craniata</taxon>
        <taxon>Vertebrata</taxon>
        <taxon>Euteleostomi</taxon>
        <taxon>Actinopterygii</taxon>
        <taxon>Neopterygii</taxon>
        <taxon>Teleostei</taxon>
        <taxon>Neoteleostei</taxon>
        <taxon>Acanthomorphata</taxon>
        <taxon>Eupercaria</taxon>
        <taxon>Centrarchiformes</taxon>
        <taxon>Terapontoidei</taxon>
        <taxon>Terapontidae</taxon>
        <taxon>Scortum</taxon>
    </lineage>
</organism>
<reference evidence="1" key="1">
    <citation type="submission" date="2022-04" db="EMBL/GenBank/DDBJ databases">
        <title>Jade perch genome.</title>
        <authorList>
            <person name="Chao B."/>
        </authorList>
    </citation>
    <scope>NUCLEOTIDE SEQUENCE</scope>
    <source>
        <strain evidence="1">CB-2022</strain>
    </source>
</reference>
<evidence type="ECO:0000313" key="1">
    <source>
        <dbReference type="EMBL" id="KAI3364029.1"/>
    </source>
</evidence>
<evidence type="ECO:0000313" key="2">
    <source>
        <dbReference type="Proteomes" id="UP000831701"/>
    </source>
</evidence>
<gene>
    <name evidence="1" type="ORF">L3Q82_010792</name>
</gene>
<name>A0ACB8W8R6_9TELE</name>
<accession>A0ACB8W8R6</accession>
<sequence length="209" mass="24238">MKAFGREDYANSLKDLDLSKEVAPMQRSLGLSWEIGIDTFTFAVLDSNKPFTQRGVLSKSLLFPGWNYVLAVEMAEFILEEIDLKPDTTRFFCDSKVILGYIYNETKRFYVYLQNRVQHIHQFTRPEQWFYIPTERNPADITSRSVQASCLANTIWLTGPAFLHKPDSIHWEEPKSFELVDPDVDREIRPQVKSFATQIKTGSLTADRF</sequence>
<dbReference type="EMBL" id="CM041543">
    <property type="protein sequence ID" value="KAI3364029.1"/>
    <property type="molecule type" value="Genomic_DNA"/>
</dbReference>
<keyword evidence="2" id="KW-1185">Reference proteome</keyword>
<dbReference type="Proteomes" id="UP000831701">
    <property type="component" value="Chromosome 13"/>
</dbReference>
<protein>
    <submittedName>
        <fullName evidence="1">Uncharacterized protein</fullName>
    </submittedName>
</protein>
<proteinExistence type="predicted"/>
<comment type="caution">
    <text evidence="1">The sequence shown here is derived from an EMBL/GenBank/DDBJ whole genome shotgun (WGS) entry which is preliminary data.</text>
</comment>